<keyword evidence="1" id="KW-0472">Membrane</keyword>
<keyword evidence="1" id="KW-0812">Transmembrane</keyword>
<evidence type="ECO:0000313" key="2">
    <source>
        <dbReference type="EMBL" id="WQJ53725.1"/>
    </source>
</evidence>
<dbReference type="Proteomes" id="UP001358193">
    <property type="component" value="Segment"/>
</dbReference>
<protein>
    <submittedName>
        <fullName evidence="2">Uncharacterized protein</fullName>
    </submittedName>
</protein>
<proteinExistence type="predicted"/>
<name>A0ABZ0Z6A5_9CAUD</name>
<dbReference type="EMBL" id="OR769223">
    <property type="protein sequence ID" value="WQJ53725.1"/>
    <property type="molecule type" value="Genomic_DNA"/>
</dbReference>
<accession>A0ABZ0Z6A5</accession>
<keyword evidence="1" id="KW-1133">Transmembrane helix</keyword>
<evidence type="ECO:0000256" key="1">
    <source>
        <dbReference type="SAM" id="Phobius"/>
    </source>
</evidence>
<feature type="transmembrane region" description="Helical" evidence="1">
    <location>
        <begin position="16"/>
        <end position="35"/>
    </location>
</feature>
<organism evidence="2 3">
    <name type="scientific">phage Lak_Megaphage_Sonny</name>
    <dbReference type="NCBI Taxonomy" id="3109229"/>
    <lineage>
        <taxon>Viruses</taxon>
        <taxon>Duplodnaviria</taxon>
        <taxon>Heunggongvirae</taxon>
        <taxon>Uroviricota</taxon>
        <taxon>Caudoviricetes</taxon>
        <taxon>Caudoviricetes code 15 clade</taxon>
    </lineage>
</organism>
<reference evidence="2 3" key="1">
    <citation type="submission" date="2023-11" db="EMBL/GenBank/DDBJ databases">
        <authorList>
            <person name="Cook R."/>
            <person name="Crisci M."/>
            <person name="Pye H."/>
            <person name="Adriaenssens E."/>
            <person name="Santini J."/>
        </authorList>
    </citation>
    <scope>NUCLEOTIDE SEQUENCE [LARGE SCALE GENOMIC DNA]</scope>
    <source>
        <strain evidence="2">Lak_Megaphage_Sonny</strain>
    </source>
</reference>
<evidence type="ECO:0000313" key="3">
    <source>
        <dbReference type="Proteomes" id="UP001358193"/>
    </source>
</evidence>
<sequence>MVGLIKRRERIEMKILILYVLGVLVTGIIFELLYMNESFYEYRIKMIHEIKREKFIDNPSVNDISDDEIINMDIFLSSLWSFLGLITIIVSIINWYGEINKNK</sequence>
<keyword evidence="3" id="KW-1185">Reference proteome</keyword>
<feature type="transmembrane region" description="Helical" evidence="1">
    <location>
        <begin position="74"/>
        <end position="97"/>
    </location>
</feature>